<dbReference type="InterPro" id="IPR001091">
    <property type="entry name" value="RM_Methyltransferase"/>
</dbReference>
<comment type="similarity">
    <text evidence="1 4">Belongs to the N(4)/N(6)-methyltransferase family.</text>
</comment>
<dbReference type="PROSITE" id="PS00092">
    <property type="entry name" value="N6_MTASE"/>
    <property type="match status" value="1"/>
</dbReference>
<dbReference type="REBASE" id="29257">
    <property type="entry name" value="M.Aca51756ORF1523P"/>
</dbReference>
<evidence type="ECO:0000256" key="3">
    <source>
        <dbReference type="ARBA" id="ARBA00022679"/>
    </source>
</evidence>
<evidence type="ECO:0000256" key="2">
    <source>
        <dbReference type="ARBA" id="ARBA00022603"/>
    </source>
</evidence>
<dbReference type="HOGENOM" id="CLU_024927_11_0_6"/>
<dbReference type="Proteomes" id="UP000005522">
    <property type="component" value="Chromosome"/>
</dbReference>
<dbReference type="InterPro" id="IPR002941">
    <property type="entry name" value="DNA_methylase_N4/N6"/>
</dbReference>
<feature type="region of interest" description="Disordered" evidence="5">
    <location>
        <begin position="52"/>
        <end position="75"/>
    </location>
</feature>
<evidence type="ECO:0000256" key="1">
    <source>
        <dbReference type="ARBA" id="ARBA00006594"/>
    </source>
</evidence>
<dbReference type="SUPFAM" id="SSF53335">
    <property type="entry name" value="S-adenosyl-L-methionine-dependent methyltransferases"/>
    <property type="match status" value="1"/>
</dbReference>
<dbReference type="Pfam" id="PF01555">
    <property type="entry name" value="N6_N4_Mtase"/>
    <property type="match status" value="1"/>
</dbReference>
<dbReference type="Gene3D" id="3.40.50.150">
    <property type="entry name" value="Vaccinia Virus protein VP39"/>
    <property type="match status" value="2"/>
</dbReference>
<dbReference type="GO" id="GO:0003677">
    <property type="term" value="F:DNA binding"/>
    <property type="evidence" value="ECO:0007669"/>
    <property type="project" value="InterPro"/>
</dbReference>
<dbReference type="AlphaFoldDB" id="A0A059ZS24"/>
<keyword evidence="2 7" id="KW-0489">Methyltransferase</keyword>
<evidence type="ECO:0000259" key="6">
    <source>
        <dbReference type="Pfam" id="PF01555"/>
    </source>
</evidence>
<reference evidence="7 8" key="1">
    <citation type="journal article" date="2009" name="J. Bacteriol.">
        <title>Draft genome sequence of the extremely acidophilic bacterium Acidithiobacillus caldus ATCC 51756 reveals metabolic versatility in the genus Acidithiobacillus.</title>
        <authorList>
            <person name="Valdes J."/>
            <person name="Quatrini R."/>
            <person name="Hallberg K."/>
            <person name="Dopson M."/>
            <person name="Valenzuela P.D."/>
            <person name="Holmes D.S."/>
        </authorList>
    </citation>
    <scope>NUCLEOTIDE SEQUENCE [LARGE SCALE GENOMIC DNA]</scope>
    <source>
        <strain evidence="8">ATCC 51756 / DSM 8584 / KU</strain>
    </source>
</reference>
<dbReference type="GO" id="GO:0032259">
    <property type="term" value="P:methylation"/>
    <property type="evidence" value="ECO:0007669"/>
    <property type="project" value="UniProtKB-KW"/>
</dbReference>
<evidence type="ECO:0000256" key="5">
    <source>
        <dbReference type="SAM" id="MobiDB-lite"/>
    </source>
</evidence>
<dbReference type="PRINTS" id="PR00508">
    <property type="entry name" value="S21N4MTFRASE"/>
</dbReference>
<dbReference type="RefSeq" id="WP_004872844.1">
    <property type="nucleotide sequence ID" value="NZ_CP005986.1"/>
</dbReference>
<gene>
    <name evidence="7" type="ORF">Acaty_c1800</name>
</gene>
<dbReference type="GO" id="GO:0008170">
    <property type="term" value="F:N-methyltransferase activity"/>
    <property type="evidence" value="ECO:0007669"/>
    <property type="project" value="InterPro"/>
</dbReference>
<feature type="domain" description="DNA methylase N-4/N-6" evidence="6">
    <location>
        <begin position="42"/>
        <end position="472"/>
    </location>
</feature>
<accession>A0A059ZS24</accession>
<dbReference type="EC" id="2.1.1.-" evidence="4"/>
<dbReference type="KEGG" id="acz:Acaty_c1800"/>
<protein>
    <recommendedName>
        <fullName evidence="4">Methyltransferase</fullName>
        <ecNumber evidence="4">2.1.1.-</ecNumber>
    </recommendedName>
</protein>
<dbReference type="InterPro" id="IPR002052">
    <property type="entry name" value="DNA_methylase_N6_adenine_CS"/>
</dbReference>
<sequence length="481" mass="52736">MKSKDTSMMLPIFAEPEAESRYAIRVGDLLDVLPTLPENHFDGVLCDPPYHLTQKSRGGSTRKANEDDPYGRHGVGTDRGFMGETWDGGDIAFRPETWRAVMRVMKPGGYLMAFGGSRTFHRLAVAFEDAGFVLADTLMWLYGNGFPKNLDLSKAMDRHFGMQRPVVGKRKHPTLKNSDLVEEAANAAHGKNFWRREWDVTLPGHADSARWNGYGTALKPAYEPILLCRKPGEKTYAENALKWGCGALNIDGARIPVSESEGERPLREVTCDPDKNGMVYAGRRNAGGGFDGGSRAIGSTSEGRWPANAILDEEAAAMLNTQAGPRKSGAMPKGTLRRARQGNAFGRFPGVATHKDIAASVGNASRFFYVSKVSTKERQAGVTSGEPRYAHGTTLRRIENSEKVGNDHPTLKPIDLTRYLANLILPPSRGDDSRRLLVPFSGAGSEMIGALQAGWDTVLGIEQSEHYAEIARKRLIYWIGG</sequence>
<proteinExistence type="inferred from homology"/>
<dbReference type="eggNOG" id="COG0863">
    <property type="taxonomic scope" value="Bacteria"/>
</dbReference>
<evidence type="ECO:0000256" key="4">
    <source>
        <dbReference type="RuleBase" id="RU362026"/>
    </source>
</evidence>
<evidence type="ECO:0000313" key="7">
    <source>
        <dbReference type="EMBL" id="AIA55659.1"/>
    </source>
</evidence>
<dbReference type="InterPro" id="IPR029063">
    <property type="entry name" value="SAM-dependent_MTases_sf"/>
</dbReference>
<name>A0A059ZS24_ACICK</name>
<organism evidence="7 8">
    <name type="scientific">Acidithiobacillus caldus (strain ATCC 51756 / DSM 8584 / KU)</name>
    <dbReference type="NCBI Taxonomy" id="637389"/>
    <lineage>
        <taxon>Bacteria</taxon>
        <taxon>Pseudomonadati</taxon>
        <taxon>Pseudomonadota</taxon>
        <taxon>Acidithiobacillia</taxon>
        <taxon>Acidithiobacillales</taxon>
        <taxon>Acidithiobacillaceae</taxon>
        <taxon>Acidithiobacillus</taxon>
    </lineage>
</organism>
<evidence type="ECO:0000313" key="8">
    <source>
        <dbReference type="Proteomes" id="UP000005522"/>
    </source>
</evidence>
<keyword evidence="3 7" id="KW-0808">Transferase</keyword>
<dbReference type="EMBL" id="CP005986">
    <property type="protein sequence ID" value="AIA55659.1"/>
    <property type="molecule type" value="Genomic_DNA"/>
</dbReference>